<name>A0A154P185_DUFNO</name>
<dbReference type="PROSITE" id="PS00217">
    <property type="entry name" value="SUGAR_TRANSPORT_2"/>
    <property type="match status" value="1"/>
</dbReference>
<dbReference type="EMBL" id="KQ434796">
    <property type="protein sequence ID" value="KZC05686.1"/>
    <property type="molecule type" value="Genomic_DNA"/>
</dbReference>
<feature type="transmembrane region" description="Helical" evidence="6">
    <location>
        <begin position="306"/>
        <end position="325"/>
    </location>
</feature>
<keyword evidence="4 6" id="KW-0472">Membrane</keyword>
<reference evidence="8 9" key="1">
    <citation type="submission" date="2015-07" db="EMBL/GenBank/DDBJ databases">
        <title>The genome of Dufourea novaeangliae.</title>
        <authorList>
            <person name="Pan H."/>
            <person name="Kapheim K."/>
        </authorList>
    </citation>
    <scope>NUCLEOTIDE SEQUENCE [LARGE SCALE GENOMIC DNA]</scope>
    <source>
        <strain evidence="8">0120121106</strain>
        <tissue evidence="8">Whole body</tissue>
    </source>
</reference>
<dbReference type="InterPro" id="IPR020846">
    <property type="entry name" value="MFS_dom"/>
</dbReference>
<dbReference type="Proteomes" id="UP000076502">
    <property type="component" value="Unassembled WGS sequence"/>
</dbReference>
<evidence type="ECO:0000256" key="3">
    <source>
        <dbReference type="ARBA" id="ARBA00022989"/>
    </source>
</evidence>
<keyword evidence="5" id="KW-0325">Glycoprotein</keyword>
<keyword evidence="9" id="KW-1185">Reference proteome</keyword>
<dbReference type="GO" id="GO:0022857">
    <property type="term" value="F:transmembrane transporter activity"/>
    <property type="evidence" value="ECO:0007669"/>
    <property type="project" value="InterPro"/>
</dbReference>
<dbReference type="PANTHER" id="PTHR48021:SF89">
    <property type="entry name" value="FI02132P-RELATED"/>
    <property type="match status" value="1"/>
</dbReference>
<feature type="domain" description="Major facilitator superfamily (MFS) profile" evidence="7">
    <location>
        <begin position="1"/>
        <end position="428"/>
    </location>
</feature>
<dbReference type="InterPro" id="IPR005829">
    <property type="entry name" value="Sugar_transporter_CS"/>
</dbReference>
<dbReference type="PRINTS" id="PR00171">
    <property type="entry name" value="SUGRTRNSPORT"/>
</dbReference>
<dbReference type="InterPro" id="IPR005828">
    <property type="entry name" value="MFS_sugar_transport-like"/>
</dbReference>
<protein>
    <submittedName>
        <fullName evidence="8">Facilitated trehalose transporter Tret1-2 like protein</fullName>
    </submittedName>
</protein>
<accession>A0A154P185</accession>
<dbReference type="STRING" id="178035.A0A154P185"/>
<comment type="subcellular location">
    <subcellularLocation>
        <location evidence="1">Membrane</location>
        <topology evidence="1">Multi-pass membrane protein</topology>
    </subcellularLocation>
</comment>
<sequence>MSLCASSSVLGPSMAFGYSAVVLGPLMAPTSDVQVGRAQGNWIATVTALGIPFGCILSSYTMRRGRKLSLLITSVLSFVGWMVIHFSTTYEQILVGRIISGIATGSAAVPATVYCAEVASPLWRATMVTWTSVSVGIGVLIVYIFGYLFEDNWRLVALMCALFPLVSGAVTLAVVPETPIWLWDRGRLDEALETLQRFRGIPKNTPPSSDLLQELRQRPQKKNQNLMRHLLKRNAIVPFAIMLTYFFFQQFCGIFVVVYYAVDIIESSGITMDPYLGAVLIGLTRLIGSLLVAAVSGRFGRRIPSIVSGIGMTIFMGILSVYLVLADKGYVIEDGGLIPVICVLMYIFASTLGFLVVPFAMVGEIYPTKVKEVLTGVTTCVGYIFSSITVKIYPDMETSMGTHGVFIFFTVMSFVGTLFVQFFLPETKGKTLMEIEEMFRKKDSPDSPEAKRMVVLKDVSAGV</sequence>
<dbReference type="InterPro" id="IPR050549">
    <property type="entry name" value="MFS_Trehalose_Transporter"/>
</dbReference>
<dbReference type="AlphaFoldDB" id="A0A154P185"/>
<dbReference type="PROSITE" id="PS50850">
    <property type="entry name" value="MFS"/>
    <property type="match status" value="1"/>
</dbReference>
<dbReference type="InterPro" id="IPR036259">
    <property type="entry name" value="MFS_trans_sf"/>
</dbReference>
<evidence type="ECO:0000259" key="7">
    <source>
        <dbReference type="PROSITE" id="PS50850"/>
    </source>
</evidence>
<feature type="transmembrane region" description="Helical" evidence="6">
    <location>
        <begin position="41"/>
        <end position="61"/>
    </location>
</feature>
<feature type="transmembrane region" description="Helical" evidence="6">
    <location>
        <begin position="405"/>
        <end position="424"/>
    </location>
</feature>
<dbReference type="FunFam" id="1.20.1250.20:FF:000249">
    <property type="entry name" value="facilitated trehalose transporter Tret1"/>
    <property type="match status" value="1"/>
</dbReference>
<keyword evidence="3 6" id="KW-1133">Transmembrane helix</keyword>
<evidence type="ECO:0000313" key="8">
    <source>
        <dbReference type="EMBL" id="KZC05686.1"/>
    </source>
</evidence>
<keyword evidence="2 6" id="KW-0812">Transmembrane</keyword>
<dbReference type="PANTHER" id="PTHR48021">
    <property type="match status" value="1"/>
</dbReference>
<evidence type="ECO:0000256" key="4">
    <source>
        <dbReference type="ARBA" id="ARBA00023136"/>
    </source>
</evidence>
<evidence type="ECO:0000256" key="5">
    <source>
        <dbReference type="ARBA" id="ARBA00023180"/>
    </source>
</evidence>
<feature type="transmembrane region" description="Helical" evidence="6">
    <location>
        <begin position="373"/>
        <end position="393"/>
    </location>
</feature>
<feature type="transmembrane region" description="Helical" evidence="6">
    <location>
        <begin position="337"/>
        <end position="361"/>
    </location>
</feature>
<proteinExistence type="predicted"/>
<organism evidence="8 9">
    <name type="scientific">Dufourea novaeangliae</name>
    <name type="common">Sweat bee</name>
    <dbReference type="NCBI Taxonomy" id="178035"/>
    <lineage>
        <taxon>Eukaryota</taxon>
        <taxon>Metazoa</taxon>
        <taxon>Ecdysozoa</taxon>
        <taxon>Arthropoda</taxon>
        <taxon>Hexapoda</taxon>
        <taxon>Insecta</taxon>
        <taxon>Pterygota</taxon>
        <taxon>Neoptera</taxon>
        <taxon>Endopterygota</taxon>
        <taxon>Hymenoptera</taxon>
        <taxon>Apocrita</taxon>
        <taxon>Aculeata</taxon>
        <taxon>Apoidea</taxon>
        <taxon>Anthophila</taxon>
        <taxon>Halictidae</taxon>
        <taxon>Rophitinae</taxon>
        <taxon>Dufourea</taxon>
    </lineage>
</organism>
<feature type="transmembrane region" description="Helical" evidence="6">
    <location>
        <begin position="155"/>
        <end position="175"/>
    </location>
</feature>
<feature type="transmembrane region" description="Helical" evidence="6">
    <location>
        <begin position="236"/>
        <end position="262"/>
    </location>
</feature>
<evidence type="ECO:0000256" key="1">
    <source>
        <dbReference type="ARBA" id="ARBA00004141"/>
    </source>
</evidence>
<evidence type="ECO:0000256" key="2">
    <source>
        <dbReference type="ARBA" id="ARBA00022692"/>
    </source>
</evidence>
<dbReference type="InterPro" id="IPR003663">
    <property type="entry name" value="Sugar/inositol_transpt"/>
</dbReference>
<evidence type="ECO:0000256" key="6">
    <source>
        <dbReference type="SAM" id="Phobius"/>
    </source>
</evidence>
<dbReference type="Pfam" id="PF00083">
    <property type="entry name" value="Sugar_tr"/>
    <property type="match status" value="1"/>
</dbReference>
<gene>
    <name evidence="8" type="ORF">WN55_04626</name>
</gene>
<dbReference type="Gene3D" id="1.20.1250.20">
    <property type="entry name" value="MFS general substrate transporter like domains"/>
    <property type="match status" value="1"/>
</dbReference>
<feature type="transmembrane region" description="Helical" evidence="6">
    <location>
        <begin position="274"/>
        <end position="294"/>
    </location>
</feature>
<evidence type="ECO:0000313" key="9">
    <source>
        <dbReference type="Proteomes" id="UP000076502"/>
    </source>
</evidence>
<dbReference type="GO" id="GO:0016020">
    <property type="term" value="C:membrane"/>
    <property type="evidence" value="ECO:0007669"/>
    <property type="project" value="UniProtKB-SubCell"/>
</dbReference>
<dbReference type="OrthoDB" id="6612291at2759"/>
<dbReference type="SUPFAM" id="SSF103473">
    <property type="entry name" value="MFS general substrate transporter"/>
    <property type="match status" value="1"/>
</dbReference>
<feature type="transmembrane region" description="Helical" evidence="6">
    <location>
        <begin position="68"/>
        <end position="88"/>
    </location>
</feature>
<feature type="transmembrane region" description="Helical" evidence="6">
    <location>
        <begin position="94"/>
        <end position="116"/>
    </location>
</feature>
<feature type="transmembrane region" description="Helical" evidence="6">
    <location>
        <begin position="128"/>
        <end position="149"/>
    </location>
</feature>